<dbReference type="PRINTS" id="PR01415">
    <property type="entry name" value="ANKYRIN"/>
</dbReference>
<dbReference type="InterPro" id="IPR036770">
    <property type="entry name" value="Ankyrin_rpt-contain_sf"/>
</dbReference>
<comment type="similarity">
    <text evidence="3">Belongs to the SOWAH family.</text>
</comment>
<evidence type="ECO:0000256" key="3">
    <source>
        <dbReference type="ARBA" id="ARBA00038122"/>
    </source>
</evidence>
<dbReference type="OrthoDB" id="60433at2759"/>
<dbReference type="PANTHER" id="PTHR14491:SF7">
    <property type="entry name" value="SOSONDOWAH, ISOFORM G"/>
    <property type="match status" value="1"/>
</dbReference>
<keyword evidence="2 4" id="KW-0040">ANK repeat</keyword>
<reference evidence="5" key="1">
    <citation type="submission" date="2021-11" db="EMBL/GenBank/DDBJ databases">
        <authorList>
            <person name="Schell T."/>
        </authorList>
    </citation>
    <scope>NUCLEOTIDE SEQUENCE</scope>
    <source>
        <strain evidence="5">M5</strain>
    </source>
</reference>
<evidence type="ECO:0000313" key="6">
    <source>
        <dbReference type="Proteomes" id="UP000789390"/>
    </source>
</evidence>
<dbReference type="Proteomes" id="UP000789390">
    <property type="component" value="Unassembled WGS sequence"/>
</dbReference>
<gene>
    <name evidence="5" type="ORF">DGAL_LOCUS16233</name>
</gene>
<dbReference type="Gene3D" id="1.25.40.20">
    <property type="entry name" value="Ankyrin repeat-containing domain"/>
    <property type="match status" value="1"/>
</dbReference>
<feature type="repeat" description="ANK" evidence="4">
    <location>
        <begin position="39"/>
        <end position="72"/>
    </location>
</feature>
<accession>A0A8J2S0R4</accession>
<dbReference type="InterPro" id="IPR002110">
    <property type="entry name" value="Ankyrin_rpt"/>
</dbReference>
<dbReference type="PANTHER" id="PTHR14491">
    <property type="entry name" value="SOSONDOWAH, ISOFORM G"/>
    <property type="match status" value="1"/>
</dbReference>
<evidence type="ECO:0000256" key="1">
    <source>
        <dbReference type="ARBA" id="ARBA00022737"/>
    </source>
</evidence>
<organism evidence="5 6">
    <name type="scientific">Daphnia galeata</name>
    <dbReference type="NCBI Taxonomy" id="27404"/>
    <lineage>
        <taxon>Eukaryota</taxon>
        <taxon>Metazoa</taxon>
        <taxon>Ecdysozoa</taxon>
        <taxon>Arthropoda</taxon>
        <taxon>Crustacea</taxon>
        <taxon>Branchiopoda</taxon>
        <taxon>Diplostraca</taxon>
        <taxon>Cladocera</taxon>
        <taxon>Anomopoda</taxon>
        <taxon>Daphniidae</taxon>
        <taxon>Daphnia</taxon>
    </lineage>
</organism>
<evidence type="ECO:0000256" key="2">
    <source>
        <dbReference type="ARBA" id="ARBA00023043"/>
    </source>
</evidence>
<dbReference type="EMBL" id="CAKKLH010000327">
    <property type="protein sequence ID" value="CAH0112513.1"/>
    <property type="molecule type" value="Genomic_DNA"/>
</dbReference>
<name>A0A8J2S0R4_9CRUS</name>
<proteinExistence type="inferred from homology"/>
<keyword evidence="1" id="KW-0677">Repeat</keyword>
<dbReference type="PROSITE" id="PS50088">
    <property type="entry name" value="ANK_REPEAT"/>
    <property type="match status" value="1"/>
</dbReference>
<protein>
    <submittedName>
        <fullName evidence="5">Uncharacterized protein</fullName>
    </submittedName>
</protein>
<dbReference type="SMART" id="SM00248">
    <property type="entry name" value="ANK"/>
    <property type="match status" value="2"/>
</dbReference>
<evidence type="ECO:0000313" key="5">
    <source>
        <dbReference type="EMBL" id="CAH0112513.1"/>
    </source>
</evidence>
<sequence length="212" mass="23392">MFFSSFLLQTGLHWAAKHGNDDLVKMLAGTHKSDVNARTGCTPLHLAAMQGHADVVDLLVKAYGADSNMRDYSGKKPHQYLSRPDTVISIDTFRSEYSNSTSSKSSFSSFERGGLYSSTKAVLKNSLLKLTPGHHHQPSSTYSESSSIDSINKLTGSTESCTYSLSEQDSLTLRSNPEKKRQLIVSQSMLRELRPSIRRRAHSSSAFVNNTT</sequence>
<comment type="caution">
    <text evidence="5">The sequence shown here is derived from an EMBL/GenBank/DDBJ whole genome shotgun (WGS) entry which is preliminary data.</text>
</comment>
<dbReference type="PROSITE" id="PS50297">
    <property type="entry name" value="ANK_REP_REGION"/>
    <property type="match status" value="1"/>
</dbReference>
<dbReference type="SUPFAM" id="SSF48403">
    <property type="entry name" value="Ankyrin repeat"/>
    <property type="match status" value="1"/>
</dbReference>
<dbReference type="Pfam" id="PF12796">
    <property type="entry name" value="Ank_2"/>
    <property type="match status" value="1"/>
</dbReference>
<evidence type="ECO:0000256" key="4">
    <source>
        <dbReference type="PROSITE-ProRule" id="PRU00023"/>
    </source>
</evidence>
<dbReference type="AlphaFoldDB" id="A0A8J2S0R4"/>
<keyword evidence="6" id="KW-1185">Reference proteome</keyword>